<proteinExistence type="inferred from homology"/>
<evidence type="ECO:0008006" key="15">
    <source>
        <dbReference type="Google" id="ProtNLM"/>
    </source>
</evidence>
<gene>
    <name evidence="13" type="ORF">A2557_07265</name>
</gene>
<dbReference type="InterPro" id="IPR000462">
    <property type="entry name" value="CDP-OH_P_trans"/>
</dbReference>
<dbReference type="Pfam" id="PF01066">
    <property type="entry name" value="CDP-OH_P_transf"/>
    <property type="match status" value="2"/>
</dbReference>
<dbReference type="GO" id="GO:0016020">
    <property type="term" value="C:membrane"/>
    <property type="evidence" value="ECO:0007669"/>
    <property type="project" value="UniProtKB-SubCell"/>
</dbReference>
<evidence type="ECO:0000256" key="5">
    <source>
        <dbReference type="ARBA" id="ARBA00022692"/>
    </source>
</evidence>
<dbReference type="InterPro" id="IPR050324">
    <property type="entry name" value="CDP-alcohol_PTase-I"/>
</dbReference>
<evidence type="ECO:0000256" key="3">
    <source>
        <dbReference type="ARBA" id="ARBA00022516"/>
    </source>
</evidence>
<dbReference type="AlphaFoldDB" id="A0A1F6H307"/>
<organism evidence="13 14">
    <name type="scientific">Candidatus Lambdaproteobacteria bacterium RIFOXYD2_FULL_56_26</name>
    <dbReference type="NCBI Taxonomy" id="1817773"/>
    <lineage>
        <taxon>Bacteria</taxon>
        <taxon>Pseudomonadati</taxon>
        <taxon>Pseudomonadota</taxon>
        <taxon>Candidatus Lambdaproteobacteria</taxon>
    </lineage>
</organism>
<evidence type="ECO:0000256" key="4">
    <source>
        <dbReference type="ARBA" id="ARBA00022679"/>
    </source>
</evidence>
<feature type="transmembrane region" description="Helical" evidence="12">
    <location>
        <begin position="422"/>
        <end position="442"/>
    </location>
</feature>
<feature type="transmembrane region" description="Helical" evidence="12">
    <location>
        <begin position="127"/>
        <end position="150"/>
    </location>
</feature>
<evidence type="ECO:0000256" key="11">
    <source>
        <dbReference type="RuleBase" id="RU003750"/>
    </source>
</evidence>
<dbReference type="EMBL" id="MFNF01000001">
    <property type="protein sequence ID" value="OGH04778.1"/>
    <property type="molecule type" value="Genomic_DNA"/>
</dbReference>
<dbReference type="GO" id="GO:0008654">
    <property type="term" value="P:phospholipid biosynthetic process"/>
    <property type="evidence" value="ECO:0007669"/>
    <property type="project" value="UniProtKB-KW"/>
</dbReference>
<feature type="transmembrane region" description="Helical" evidence="12">
    <location>
        <begin position="336"/>
        <end position="358"/>
    </location>
</feature>
<evidence type="ECO:0000313" key="14">
    <source>
        <dbReference type="Proteomes" id="UP000177583"/>
    </source>
</evidence>
<accession>A0A1F6H307</accession>
<feature type="transmembrane region" description="Helical" evidence="12">
    <location>
        <begin position="6"/>
        <end position="22"/>
    </location>
</feature>
<evidence type="ECO:0000256" key="9">
    <source>
        <dbReference type="ARBA" id="ARBA00023209"/>
    </source>
</evidence>
<feature type="transmembrane region" description="Helical" evidence="12">
    <location>
        <begin position="222"/>
        <end position="244"/>
    </location>
</feature>
<dbReference type="InterPro" id="IPR043130">
    <property type="entry name" value="CDP-OH_PTrfase_TM_dom"/>
</dbReference>
<dbReference type="PANTHER" id="PTHR14269:SF61">
    <property type="entry name" value="CDP-DIACYLGLYCEROL--SERINE O-PHOSPHATIDYLTRANSFERASE"/>
    <property type="match status" value="1"/>
</dbReference>
<feature type="transmembrane region" description="Helical" evidence="12">
    <location>
        <begin position="398"/>
        <end position="416"/>
    </location>
</feature>
<evidence type="ECO:0000256" key="2">
    <source>
        <dbReference type="ARBA" id="ARBA00010441"/>
    </source>
</evidence>
<name>A0A1F6H307_9PROT</name>
<keyword evidence="6 12" id="KW-1133">Transmembrane helix</keyword>
<evidence type="ECO:0000256" key="7">
    <source>
        <dbReference type="ARBA" id="ARBA00023098"/>
    </source>
</evidence>
<reference evidence="13 14" key="1">
    <citation type="journal article" date="2016" name="Nat. Commun.">
        <title>Thousands of microbial genomes shed light on interconnected biogeochemical processes in an aquifer system.</title>
        <authorList>
            <person name="Anantharaman K."/>
            <person name="Brown C.T."/>
            <person name="Hug L.A."/>
            <person name="Sharon I."/>
            <person name="Castelle C.J."/>
            <person name="Probst A.J."/>
            <person name="Thomas B.C."/>
            <person name="Singh A."/>
            <person name="Wilkins M.J."/>
            <person name="Karaoz U."/>
            <person name="Brodie E.L."/>
            <person name="Williams K.H."/>
            <person name="Hubbard S.S."/>
            <person name="Banfield J.F."/>
        </authorList>
    </citation>
    <scope>NUCLEOTIDE SEQUENCE [LARGE SCALE GENOMIC DNA]</scope>
</reference>
<keyword evidence="7" id="KW-0443">Lipid metabolism</keyword>
<feature type="transmembrane region" description="Helical" evidence="12">
    <location>
        <begin position="171"/>
        <end position="188"/>
    </location>
</feature>
<dbReference type="Proteomes" id="UP000177583">
    <property type="component" value="Unassembled WGS sequence"/>
</dbReference>
<evidence type="ECO:0000256" key="6">
    <source>
        <dbReference type="ARBA" id="ARBA00022989"/>
    </source>
</evidence>
<protein>
    <recommendedName>
        <fullName evidence="15">CDP-diacylglycerol--glycerol-3-phosphate 3-phosphatidyltransferase</fullName>
    </recommendedName>
</protein>
<keyword evidence="5 12" id="KW-0812">Transmembrane</keyword>
<dbReference type="PANTHER" id="PTHR14269">
    <property type="entry name" value="CDP-DIACYLGLYCEROL--GLYCEROL-3-PHOSPHATE 3-PHOSPHATIDYLTRANSFERASE-RELATED"/>
    <property type="match status" value="1"/>
</dbReference>
<keyword evidence="10" id="KW-1208">Phospholipid metabolism</keyword>
<evidence type="ECO:0000256" key="1">
    <source>
        <dbReference type="ARBA" id="ARBA00004141"/>
    </source>
</evidence>
<sequence length="452" mass="50792">MSESLNLFFYWTVVPVFVLFLLERLTMRTLIRAPWGKPWVQSQPWLHPNFISRCRYPMGVISTLVFQMGLWVGPSVWFWNHAGIYIFAFWIITDITDGTIARHFDLHTDSGESIDPLSDKLLLFPPLFYFAYLEKIPLWVVSLFLVFDLMGQFSRYFIKHKAANLFGKAKTFLTVISIVLLVLETVYFEVRPWRINVSALTLYGATFLGFFSMFFKVIPNYWYANILSLMNLACGLAGMVLILAFEAPGLGLAAVFVGQFLDLFDGRAADKWGSTPRGELLDDLADGTSFGGTIAILIWYAFSGDLFAYFLAGVHFCCTVYRLVRFLKDKKAQGVVTGVKLFSGLPSPAAALIAGTAALIDLPLWVRAGLILLSAVLMVSKVPYIHFGRVILPAIPKLIKAILLTLILVAVLIGFQTRNDQVLYWTVLLFASAYMVLGYPWGRKLTPPSPNP</sequence>
<keyword evidence="9" id="KW-0594">Phospholipid biosynthesis</keyword>
<evidence type="ECO:0000256" key="10">
    <source>
        <dbReference type="ARBA" id="ARBA00023264"/>
    </source>
</evidence>
<evidence type="ECO:0000256" key="8">
    <source>
        <dbReference type="ARBA" id="ARBA00023136"/>
    </source>
</evidence>
<feature type="transmembrane region" description="Helical" evidence="12">
    <location>
        <begin position="306"/>
        <end position="324"/>
    </location>
</feature>
<comment type="subcellular location">
    <subcellularLocation>
        <location evidence="1">Membrane</location>
        <topology evidence="1">Multi-pass membrane protein</topology>
    </subcellularLocation>
</comment>
<keyword evidence="8 12" id="KW-0472">Membrane</keyword>
<dbReference type="Gene3D" id="1.20.120.1760">
    <property type="match status" value="2"/>
</dbReference>
<evidence type="ECO:0000313" key="13">
    <source>
        <dbReference type="EMBL" id="OGH04778.1"/>
    </source>
</evidence>
<keyword evidence="4 11" id="KW-0808">Transferase</keyword>
<evidence type="ECO:0000256" key="12">
    <source>
        <dbReference type="SAM" id="Phobius"/>
    </source>
</evidence>
<dbReference type="PROSITE" id="PS00379">
    <property type="entry name" value="CDP_ALCOHOL_P_TRANSF"/>
    <property type="match status" value="1"/>
</dbReference>
<keyword evidence="3" id="KW-0444">Lipid biosynthesis</keyword>
<feature type="transmembrane region" description="Helical" evidence="12">
    <location>
        <begin position="194"/>
        <end position="215"/>
    </location>
</feature>
<comment type="caution">
    <text evidence="13">The sequence shown here is derived from an EMBL/GenBank/DDBJ whole genome shotgun (WGS) entry which is preliminary data.</text>
</comment>
<dbReference type="GO" id="GO:0016780">
    <property type="term" value="F:phosphotransferase activity, for other substituted phosphate groups"/>
    <property type="evidence" value="ECO:0007669"/>
    <property type="project" value="InterPro"/>
</dbReference>
<dbReference type="InterPro" id="IPR048254">
    <property type="entry name" value="CDP_ALCOHOL_P_TRANSF_CS"/>
</dbReference>
<comment type="similarity">
    <text evidence="2 11">Belongs to the CDP-alcohol phosphatidyltransferase class-I family.</text>
</comment>